<dbReference type="AlphaFoldDB" id="A0AB34HYQ1"/>
<name>A0AB34HYQ1_ESCRO</name>
<comment type="caution">
    <text evidence="2">The sequence shown here is derived from an EMBL/GenBank/DDBJ whole genome shotgun (WGS) entry which is preliminary data.</text>
</comment>
<keyword evidence="3" id="KW-1185">Reference proteome</keyword>
<accession>A0AB34HYQ1</accession>
<reference evidence="2 3" key="1">
    <citation type="submission" date="2022-11" db="EMBL/GenBank/DDBJ databases">
        <title>Whole genome sequence of Eschrichtius robustus ER-17-0199.</title>
        <authorList>
            <person name="Bruniche-Olsen A."/>
            <person name="Black A.N."/>
            <person name="Fields C.J."/>
            <person name="Walden K."/>
            <person name="Dewoody J.A."/>
        </authorList>
    </citation>
    <scope>NUCLEOTIDE SEQUENCE [LARGE SCALE GENOMIC DNA]</scope>
    <source>
        <strain evidence="2">ER-17-0199</strain>
        <tissue evidence="2">Blubber</tissue>
    </source>
</reference>
<feature type="signal peptide" evidence="1">
    <location>
        <begin position="1"/>
        <end position="24"/>
    </location>
</feature>
<feature type="chain" id="PRO_5044258451" evidence="1">
    <location>
        <begin position="25"/>
        <end position="47"/>
    </location>
</feature>
<dbReference type="Proteomes" id="UP001159641">
    <property type="component" value="Unassembled WGS sequence"/>
</dbReference>
<gene>
    <name evidence="2" type="ORF">J1605_017481</name>
</gene>
<protein>
    <submittedName>
        <fullName evidence="2">Uncharacterized protein</fullName>
    </submittedName>
</protein>
<proteinExistence type="predicted"/>
<evidence type="ECO:0000313" key="3">
    <source>
        <dbReference type="Proteomes" id="UP001159641"/>
    </source>
</evidence>
<evidence type="ECO:0000313" key="2">
    <source>
        <dbReference type="EMBL" id="KAJ8797253.1"/>
    </source>
</evidence>
<dbReference type="EMBL" id="JAIQCJ010000254">
    <property type="protein sequence ID" value="KAJ8797253.1"/>
    <property type="molecule type" value="Genomic_DNA"/>
</dbReference>
<evidence type="ECO:0000256" key="1">
    <source>
        <dbReference type="SAM" id="SignalP"/>
    </source>
</evidence>
<sequence>MPLAHTTGLLLLILLLIEPRKTLGTLPLLPSPTSYSRKPFLMTRDPS</sequence>
<keyword evidence="1" id="KW-0732">Signal</keyword>
<organism evidence="2 3">
    <name type="scientific">Eschrichtius robustus</name>
    <name type="common">California gray whale</name>
    <name type="synonym">Eschrichtius gibbosus</name>
    <dbReference type="NCBI Taxonomy" id="9764"/>
    <lineage>
        <taxon>Eukaryota</taxon>
        <taxon>Metazoa</taxon>
        <taxon>Chordata</taxon>
        <taxon>Craniata</taxon>
        <taxon>Vertebrata</taxon>
        <taxon>Euteleostomi</taxon>
        <taxon>Mammalia</taxon>
        <taxon>Eutheria</taxon>
        <taxon>Laurasiatheria</taxon>
        <taxon>Artiodactyla</taxon>
        <taxon>Whippomorpha</taxon>
        <taxon>Cetacea</taxon>
        <taxon>Mysticeti</taxon>
        <taxon>Eschrichtiidae</taxon>
        <taxon>Eschrichtius</taxon>
    </lineage>
</organism>